<evidence type="ECO:0000313" key="2">
    <source>
        <dbReference type="EMBL" id="GBM06853.1"/>
    </source>
</evidence>
<dbReference type="Proteomes" id="UP000499080">
    <property type="component" value="Unassembled WGS sequence"/>
</dbReference>
<dbReference type="AlphaFoldDB" id="A0A4Y2CR43"/>
<feature type="region of interest" description="Disordered" evidence="1">
    <location>
        <begin position="1"/>
        <end position="26"/>
    </location>
</feature>
<sequence length="99" mass="10688">MGQYFVLGPGSAVGGPITGSNIETTPVRKSPFRNIKALNSTIPNPPHSTETGLPSPTENHETAQDFQRDSSSPALYSERFMVKEESAASDDLGRPREEV</sequence>
<comment type="caution">
    <text evidence="2">The sequence shown here is derived from an EMBL/GenBank/DDBJ whole genome shotgun (WGS) entry which is preliminary data.</text>
</comment>
<dbReference type="EMBL" id="BGPR01000234">
    <property type="protein sequence ID" value="GBM06853.1"/>
    <property type="molecule type" value="Genomic_DNA"/>
</dbReference>
<keyword evidence="3" id="KW-1185">Reference proteome</keyword>
<gene>
    <name evidence="2" type="ORF">AVEN_173606_1</name>
</gene>
<reference evidence="2 3" key="1">
    <citation type="journal article" date="2019" name="Sci. Rep.">
        <title>Orb-weaving spider Araneus ventricosus genome elucidates the spidroin gene catalogue.</title>
        <authorList>
            <person name="Kono N."/>
            <person name="Nakamura H."/>
            <person name="Ohtoshi R."/>
            <person name="Moran D.A.P."/>
            <person name="Shinohara A."/>
            <person name="Yoshida Y."/>
            <person name="Fujiwara M."/>
            <person name="Mori M."/>
            <person name="Tomita M."/>
            <person name="Arakawa K."/>
        </authorList>
    </citation>
    <scope>NUCLEOTIDE SEQUENCE [LARGE SCALE GENOMIC DNA]</scope>
</reference>
<organism evidence="2 3">
    <name type="scientific">Araneus ventricosus</name>
    <name type="common">Orbweaver spider</name>
    <name type="synonym">Epeira ventricosa</name>
    <dbReference type="NCBI Taxonomy" id="182803"/>
    <lineage>
        <taxon>Eukaryota</taxon>
        <taxon>Metazoa</taxon>
        <taxon>Ecdysozoa</taxon>
        <taxon>Arthropoda</taxon>
        <taxon>Chelicerata</taxon>
        <taxon>Arachnida</taxon>
        <taxon>Araneae</taxon>
        <taxon>Araneomorphae</taxon>
        <taxon>Entelegynae</taxon>
        <taxon>Araneoidea</taxon>
        <taxon>Araneidae</taxon>
        <taxon>Araneus</taxon>
    </lineage>
</organism>
<feature type="region of interest" description="Disordered" evidence="1">
    <location>
        <begin position="38"/>
        <end position="99"/>
    </location>
</feature>
<feature type="compositionally biased region" description="Basic and acidic residues" evidence="1">
    <location>
        <begin position="80"/>
        <end position="99"/>
    </location>
</feature>
<accession>A0A4Y2CR43</accession>
<proteinExistence type="predicted"/>
<feature type="compositionally biased region" description="Polar residues" evidence="1">
    <location>
        <begin position="38"/>
        <end position="57"/>
    </location>
</feature>
<name>A0A4Y2CR43_ARAVE</name>
<feature type="compositionally biased region" description="Basic and acidic residues" evidence="1">
    <location>
        <begin position="58"/>
        <end position="68"/>
    </location>
</feature>
<protein>
    <submittedName>
        <fullName evidence="2">Uncharacterized protein</fullName>
    </submittedName>
</protein>
<evidence type="ECO:0000256" key="1">
    <source>
        <dbReference type="SAM" id="MobiDB-lite"/>
    </source>
</evidence>
<evidence type="ECO:0000313" key="3">
    <source>
        <dbReference type="Proteomes" id="UP000499080"/>
    </source>
</evidence>